<dbReference type="EnsemblPlants" id="Zm00001eb028800_T001">
    <property type="protein sequence ID" value="Zm00001eb028800_P001"/>
    <property type="gene ID" value="Zm00001eb028800"/>
</dbReference>
<feature type="compositionally biased region" description="Gly residues" evidence="1">
    <location>
        <begin position="78"/>
        <end position="88"/>
    </location>
</feature>
<organism evidence="2 3">
    <name type="scientific">Zea mays</name>
    <name type="common">Maize</name>
    <dbReference type="NCBI Taxonomy" id="4577"/>
    <lineage>
        <taxon>Eukaryota</taxon>
        <taxon>Viridiplantae</taxon>
        <taxon>Streptophyta</taxon>
        <taxon>Embryophyta</taxon>
        <taxon>Tracheophyta</taxon>
        <taxon>Spermatophyta</taxon>
        <taxon>Magnoliopsida</taxon>
        <taxon>Liliopsida</taxon>
        <taxon>Poales</taxon>
        <taxon>Poaceae</taxon>
        <taxon>PACMAD clade</taxon>
        <taxon>Panicoideae</taxon>
        <taxon>Andropogonodae</taxon>
        <taxon>Andropogoneae</taxon>
        <taxon>Tripsacinae</taxon>
        <taxon>Zea</taxon>
    </lineage>
</organism>
<sequence>MEPRFSSCDSTAAKATDEVRYASLVTGGSGTALAGSGCTYRVDSALEVLRRMVGEEDEEKGGAQQVHVAGRPHHRGGRAAGAGAGDQGRGLLDVAGGRREPCVGARHGEALGRTGEIEGTRWVACSLRSAVCRLPSPKSRFCSRVLLRDCEF</sequence>
<keyword evidence="3" id="KW-1185">Reference proteome</keyword>
<evidence type="ECO:0000313" key="3">
    <source>
        <dbReference type="Proteomes" id="UP000007305"/>
    </source>
</evidence>
<evidence type="ECO:0000313" key="2">
    <source>
        <dbReference type="EnsemblPlants" id="Zm00001eb028800_P001"/>
    </source>
</evidence>
<reference evidence="2" key="2">
    <citation type="submission" date="2019-07" db="EMBL/GenBank/DDBJ databases">
        <authorList>
            <person name="Seetharam A."/>
            <person name="Woodhouse M."/>
            <person name="Cannon E."/>
        </authorList>
    </citation>
    <scope>NUCLEOTIDE SEQUENCE [LARGE SCALE GENOMIC DNA]</scope>
    <source>
        <strain evidence="2">cv. B73</strain>
    </source>
</reference>
<reference evidence="3" key="1">
    <citation type="submission" date="2015-12" db="EMBL/GenBank/DDBJ databases">
        <title>Update maize B73 reference genome by single molecule sequencing technologies.</title>
        <authorList>
            <consortium name="Maize Genome Sequencing Project"/>
            <person name="Ware D."/>
        </authorList>
    </citation>
    <scope>NUCLEOTIDE SEQUENCE [LARGE SCALE GENOMIC DNA]</scope>
    <source>
        <strain evidence="3">cv. B73</strain>
    </source>
</reference>
<evidence type="ECO:0000256" key="1">
    <source>
        <dbReference type="SAM" id="MobiDB-lite"/>
    </source>
</evidence>
<reference evidence="2" key="3">
    <citation type="submission" date="2021-05" db="UniProtKB">
        <authorList>
            <consortium name="EnsemblPlants"/>
        </authorList>
    </citation>
    <scope>IDENTIFICATION</scope>
    <source>
        <strain evidence="2">cv. B73</strain>
    </source>
</reference>
<dbReference type="Gramene" id="Zm00001eb028800_T001">
    <property type="protein sequence ID" value="Zm00001eb028800_P001"/>
    <property type="gene ID" value="Zm00001eb028800"/>
</dbReference>
<name>A0A804LQM0_MAIZE</name>
<accession>A0A804LQM0</accession>
<feature type="region of interest" description="Disordered" evidence="1">
    <location>
        <begin position="56"/>
        <end position="91"/>
    </location>
</feature>
<proteinExistence type="predicted"/>
<protein>
    <submittedName>
        <fullName evidence="2">Uncharacterized protein</fullName>
    </submittedName>
</protein>
<dbReference type="AlphaFoldDB" id="A0A804LQM0"/>
<dbReference type="InParanoid" id="A0A804LQM0"/>
<dbReference type="Proteomes" id="UP000007305">
    <property type="component" value="Chromosome 1"/>
</dbReference>